<dbReference type="InterPro" id="IPR011990">
    <property type="entry name" value="TPR-like_helical_dom_sf"/>
</dbReference>
<dbReference type="EMBL" id="MTEI01000024">
    <property type="protein sequence ID" value="OQW86027.1"/>
    <property type="molecule type" value="Genomic_DNA"/>
</dbReference>
<dbReference type="SUPFAM" id="SSF52129">
    <property type="entry name" value="Caspase-like"/>
    <property type="match status" value="1"/>
</dbReference>
<dbReference type="AlphaFoldDB" id="A0A1W9KPE1"/>
<dbReference type="Pfam" id="PF00656">
    <property type="entry name" value="Peptidase_C14"/>
    <property type="match status" value="1"/>
</dbReference>
<protein>
    <recommendedName>
        <fullName evidence="2">Caspase family p20 domain-containing protein</fullName>
    </recommendedName>
</protein>
<evidence type="ECO:0000259" key="2">
    <source>
        <dbReference type="PROSITE" id="PS50208"/>
    </source>
</evidence>
<dbReference type="PROSITE" id="PS50208">
    <property type="entry name" value="CASPASE_P20"/>
    <property type="match status" value="1"/>
</dbReference>
<dbReference type="GO" id="GO:0006508">
    <property type="term" value="P:proteolysis"/>
    <property type="evidence" value="ECO:0007669"/>
    <property type="project" value="InterPro"/>
</dbReference>
<dbReference type="Proteomes" id="UP000192505">
    <property type="component" value="Unassembled WGS sequence"/>
</dbReference>
<dbReference type="InterPro" id="IPR011600">
    <property type="entry name" value="Pept_C14_caspase"/>
</dbReference>
<dbReference type="InterPro" id="IPR052039">
    <property type="entry name" value="Caspase-related_regulators"/>
</dbReference>
<dbReference type="InterPro" id="IPR001309">
    <property type="entry name" value="Pept_C14_p20"/>
</dbReference>
<dbReference type="GO" id="GO:0004197">
    <property type="term" value="F:cysteine-type endopeptidase activity"/>
    <property type="evidence" value="ECO:0007669"/>
    <property type="project" value="InterPro"/>
</dbReference>
<dbReference type="SMART" id="SM00671">
    <property type="entry name" value="SEL1"/>
    <property type="match status" value="1"/>
</dbReference>
<dbReference type="InterPro" id="IPR006597">
    <property type="entry name" value="Sel1-like"/>
</dbReference>
<reference evidence="3 4" key="1">
    <citation type="submission" date="2017-01" db="EMBL/GenBank/DDBJ databases">
        <title>Novel large sulfur bacteria in the metagenomes of groundwater-fed chemosynthetic microbial mats in the Lake Huron basin.</title>
        <authorList>
            <person name="Sharrar A.M."/>
            <person name="Flood B.E."/>
            <person name="Bailey J.V."/>
            <person name="Jones D.S."/>
            <person name="Biddanda B."/>
            <person name="Ruberg S.A."/>
            <person name="Marcus D.N."/>
            <person name="Dick G.J."/>
        </authorList>
    </citation>
    <scope>NUCLEOTIDE SEQUENCE [LARGE SCALE GENOMIC DNA]</scope>
    <source>
        <strain evidence="3">A7</strain>
    </source>
</reference>
<dbReference type="SUPFAM" id="SSF81901">
    <property type="entry name" value="HCP-like"/>
    <property type="match status" value="1"/>
</dbReference>
<feature type="domain" description="Caspase family p20" evidence="2">
    <location>
        <begin position="47"/>
        <end position="176"/>
    </location>
</feature>
<evidence type="ECO:0000256" key="1">
    <source>
        <dbReference type="SAM" id="MobiDB-lite"/>
    </source>
</evidence>
<name>A0A1W9KPE1_9BURK</name>
<dbReference type="Pfam" id="PF08238">
    <property type="entry name" value="Sel1"/>
    <property type="match status" value="2"/>
</dbReference>
<comment type="caution">
    <text evidence="3">The sequence shown here is derived from an EMBL/GenBank/DDBJ whole genome shotgun (WGS) entry which is preliminary data.</text>
</comment>
<dbReference type="Gene3D" id="1.25.40.10">
    <property type="entry name" value="Tetratricopeptide repeat domain"/>
    <property type="match status" value="1"/>
</dbReference>
<evidence type="ECO:0000313" key="3">
    <source>
        <dbReference type="EMBL" id="OQW86027.1"/>
    </source>
</evidence>
<proteinExistence type="predicted"/>
<sequence>MRQVKLDMAGIGRAVRFCGITWLISIVVVCSVQAQDGPPSSNTGVPKFALVIGNSNYAGHRRNLKNAINDSRLIAQSLRKLGFKVQQSTDMDRVRMITAVTEFADNLPEGATAMVFYAGHGMQIGGASYLVPVDMKITSEQSVPLRAYPLKTLLERMSASKSSVNIVVLDACRDNPFQPEAPIKYRSFNNLGLAPVQAPVGTVVAYSTSPGQLAADGQDANSVYTAALAQVMLEPNLSIEAVLKKVGVQVRNKTQDDQIPWFESSLSEEYFFLPPEGVTVVAGRSLPSKEARGSNKPRRRDGSDSTIDVSGELWYLNLTEPQWVQVVDDMQGAINRMTTDDWALLSHKATGGSVLAQTTLGLYALTKSSTSEVGISTSDTPDLVIKARAWLRKASNAGFAVAQTELAHLYFEGTGVPRDAKEARRLLELAANANYPKAKRYLQTLDWE</sequence>
<dbReference type="Gene3D" id="3.40.50.1460">
    <property type="match status" value="1"/>
</dbReference>
<evidence type="ECO:0000313" key="4">
    <source>
        <dbReference type="Proteomes" id="UP000192505"/>
    </source>
</evidence>
<dbReference type="PANTHER" id="PTHR22576:SF37">
    <property type="entry name" value="MUCOSA-ASSOCIATED LYMPHOID TISSUE LYMPHOMA TRANSLOCATION PROTEIN 1"/>
    <property type="match status" value="1"/>
</dbReference>
<accession>A0A1W9KPE1</accession>
<dbReference type="PANTHER" id="PTHR22576">
    <property type="entry name" value="MUCOSA ASSOCIATED LYMPHOID TISSUE LYMPHOMA TRANSLOCATION PROTEIN 1/PARACASPASE"/>
    <property type="match status" value="1"/>
</dbReference>
<gene>
    <name evidence="3" type="ORF">BWK72_19095</name>
</gene>
<feature type="region of interest" description="Disordered" evidence="1">
    <location>
        <begin position="284"/>
        <end position="305"/>
    </location>
</feature>
<dbReference type="InterPro" id="IPR029030">
    <property type="entry name" value="Caspase-like_dom_sf"/>
</dbReference>
<organism evidence="3 4">
    <name type="scientific">Rhodoferax ferrireducens</name>
    <dbReference type="NCBI Taxonomy" id="192843"/>
    <lineage>
        <taxon>Bacteria</taxon>
        <taxon>Pseudomonadati</taxon>
        <taxon>Pseudomonadota</taxon>
        <taxon>Betaproteobacteria</taxon>
        <taxon>Burkholderiales</taxon>
        <taxon>Comamonadaceae</taxon>
        <taxon>Rhodoferax</taxon>
    </lineage>
</organism>